<keyword evidence="3 6" id="KW-0812">Transmembrane</keyword>
<evidence type="ECO:0000256" key="5">
    <source>
        <dbReference type="ARBA" id="ARBA00023136"/>
    </source>
</evidence>
<feature type="transmembrane region" description="Helical" evidence="6">
    <location>
        <begin position="43"/>
        <end position="69"/>
    </location>
</feature>
<dbReference type="CDD" id="cd06574">
    <property type="entry name" value="TM_PBP1_branched-chain-AA_like"/>
    <property type="match status" value="1"/>
</dbReference>
<keyword evidence="2" id="KW-1003">Cell membrane</keyword>
<protein>
    <submittedName>
        <fullName evidence="7">ABC transporter permease</fullName>
    </submittedName>
</protein>
<evidence type="ECO:0000256" key="2">
    <source>
        <dbReference type="ARBA" id="ARBA00022475"/>
    </source>
</evidence>
<dbReference type="AlphaFoldDB" id="A0AAW3X149"/>
<comment type="caution">
    <text evidence="7">The sequence shown here is derived from an EMBL/GenBank/DDBJ whole genome shotgun (WGS) entry which is preliminary data.</text>
</comment>
<feature type="transmembrane region" description="Helical" evidence="6">
    <location>
        <begin position="12"/>
        <end position="31"/>
    </location>
</feature>
<evidence type="ECO:0000256" key="4">
    <source>
        <dbReference type="ARBA" id="ARBA00022989"/>
    </source>
</evidence>
<accession>A0AAW3X149</accession>
<comment type="subcellular location">
    <subcellularLocation>
        <location evidence="1">Cell membrane</location>
        <topology evidence="1">Multi-pass membrane protein</topology>
    </subcellularLocation>
</comment>
<dbReference type="InterPro" id="IPR001851">
    <property type="entry name" value="ABC_transp_permease"/>
</dbReference>
<proteinExistence type="predicted"/>
<evidence type="ECO:0000256" key="6">
    <source>
        <dbReference type="SAM" id="Phobius"/>
    </source>
</evidence>
<dbReference type="PANTHER" id="PTHR32196">
    <property type="entry name" value="ABC TRANSPORTER PERMEASE PROTEIN YPHD-RELATED-RELATED"/>
    <property type="match status" value="1"/>
</dbReference>
<feature type="transmembrane region" description="Helical" evidence="6">
    <location>
        <begin position="207"/>
        <end position="228"/>
    </location>
</feature>
<feature type="transmembrane region" description="Helical" evidence="6">
    <location>
        <begin position="235"/>
        <end position="254"/>
    </location>
</feature>
<dbReference type="Pfam" id="PF02653">
    <property type="entry name" value="BPD_transp_2"/>
    <property type="match status" value="1"/>
</dbReference>
<gene>
    <name evidence="7" type="ORF">H8S19_07350</name>
</gene>
<dbReference type="EMBL" id="JACOOW010000008">
    <property type="protein sequence ID" value="MBC5656883.1"/>
    <property type="molecule type" value="Genomic_DNA"/>
</dbReference>
<sequence>MTLVIGSLQLGFLYGILALGIYVTFRILNIPDLTAEGSFTLGLAASAVCTLAGHPVAGIVAAAVAGALAGCVTGVLQTKMGIHAVLAGILTMCGLYTINLIVMGSSPNISLINVPTIFKAAESLGLSKEAARLVIAIAAAAVCLVLLILFFRTHLGLCIRATGDNEAMVSASSINVDAMKITALAFSNALVAVSGGLIAQYQGFADVNSGSGMLVVGLASVIIGEVIVGKRGLEIGFFSSIFGSIIYRYIIAAATKSQIFPAYALKLVSACIVAAALALPAIRYQMGLSKMKRTRKKDMCEQ</sequence>
<dbReference type="RefSeq" id="WP_118651086.1">
    <property type="nucleotide sequence ID" value="NZ_JACOOW010000008.1"/>
</dbReference>
<feature type="transmembrane region" description="Helical" evidence="6">
    <location>
        <begin position="81"/>
        <end position="102"/>
    </location>
</feature>
<dbReference type="PANTHER" id="PTHR32196:SF69">
    <property type="entry name" value="BRANCHED-CHAIN AMINO ACID TRANSPORT SYSTEM, PERMEASE PROTEIN"/>
    <property type="match status" value="1"/>
</dbReference>
<dbReference type="Proteomes" id="UP000653904">
    <property type="component" value="Unassembled WGS sequence"/>
</dbReference>
<evidence type="ECO:0000256" key="3">
    <source>
        <dbReference type="ARBA" id="ARBA00022692"/>
    </source>
</evidence>
<evidence type="ECO:0000313" key="7">
    <source>
        <dbReference type="EMBL" id="MBC5656883.1"/>
    </source>
</evidence>
<dbReference type="GO" id="GO:0022857">
    <property type="term" value="F:transmembrane transporter activity"/>
    <property type="evidence" value="ECO:0007669"/>
    <property type="project" value="InterPro"/>
</dbReference>
<reference evidence="7 8" key="1">
    <citation type="submission" date="2020-08" db="EMBL/GenBank/DDBJ databases">
        <title>Genome public.</title>
        <authorList>
            <person name="Liu C."/>
            <person name="Sun Q."/>
        </authorList>
    </citation>
    <scope>NUCLEOTIDE SEQUENCE [LARGE SCALE GENOMIC DNA]</scope>
    <source>
        <strain evidence="7 8">BX14</strain>
    </source>
</reference>
<organism evidence="7 8">
    <name type="scientific">Clostridium segne</name>
    <dbReference type="NCBI Taxonomy" id="2763038"/>
    <lineage>
        <taxon>Bacteria</taxon>
        <taxon>Bacillati</taxon>
        <taxon>Bacillota</taxon>
        <taxon>Clostridia</taxon>
        <taxon>Eubacteriales</taxon>
        <taxon>Clostridiaceae</taxon>
        <taxon>Clostridium</taxon>
    </lineage>
</organism>
<feature type="transmembrane region" description="Helical" evidence="6">
    <location>
        <begin position="181"/>
        <end position="201"/>
    </location>
</feature>
<evidence type="ECO:0000256" key="1">
    <source>
        <dbReference type="ARBA" id="ARBA00004651"/>
    </source>
</evidence>
<evidence type="ECO:0000313" key="8">
    <source>
        <dbReference type="Proteomes" id="UP000653904"/>
    </source>
</evidence>
<name>A0AAW3X149_9CLOT</name>
<keyword evidence="4 6" id="KW-1133">Transmembrane helix</keyword>
<keyword evidence="8" id="KW-1185">Reference proteome</keyword>
<keyword evidence="5 6" id="KW-0472">Membrane</keyword>
<dbReference type="GO" id="GO:0005886">
    <property type="term" value="C:plasma membrane"/>
    <property type="evidence" value="ECO:0007669"/>
    <property type="project" value="UniProtKB-SubCell"/>
</dbReference>
<feature type="transmembrane region" description="Helical" evidence="6">
    <location>
        <begin position="260"/>
        <end position="282"/>
    </location>
</feature>
<feature type="transmembrane region" description="Helical" evidence="6">
    <location>
        <begin position="130"/>
        <end position="151"/>
    </location>
</feature>